<dbReference type="EMBL" id="BLLK01000013">
    <property type="protein sequence ID" value="GFH43633.1"/>
    <property type="molecule type" value="Genomic_DNA"/>
</dbReference>
<gene>
    <name evidence="2" type="ORF">CTEN210_00106</name>
</gene>
<evidence type="ECO:0000313" key="3">
    <source>
        <dbReference type="Proteomes" id="UP001054902"/>
    </source>
</evidence>
<sequence length="361" mass="40792">MGQSINSQDESDATENDITSNIFFEGKEIGPFTGSDEDIYEYIMNHEDIATKAREDRKSMVDIVTSETFKTDAPFLYMAQKEIGHVCNLQYNGKGAILCSDEATTCHVVAFRSETCFEGERKVLASLAHLDGTDYSNCVKDIVKEHLGFHQNNYSKTNKLELHVHIVGGFNDKDKTSVGITTWFFRLLQEISFAFRYDLSFIINTCVICGLNETATESGVESSPIVRGLALDANSGVICLLHTVHAALHGPAKLIRRAKLWVVHAPNLVSIHSFGKDRIDIAPYQLKTMKYTDIMLTLPDEVLLKYTSTSPHCEADNYCDSVRSVFTFLRDTKTEDVFEDMQKCLIYCYDESSKNWYELKE</sequence>
<dbReference type="Pfam" id="PF14736">
    <property type="entry name" value="N_Asn_amidohyd"/>
    <property type="match status" value="1"/>
</dbReference>
<dbReference type="PANTHER" id="PTHR12498">
    <property type="entry name" value="N-TERMINAL ASPARAGINE AMIDOHYDROLASE"/>
    <property type="match status" value="1"/>
</dbReference>
<reference evidence="2 3" key="1">
    <citation type="journal article" date="2021" name="Sci. Rep.">
        <title>The genome of the diatom Chaetoceros tenuissimus carries an ancient integrated fragment of an extant virus.</title>
        <authorList>
            <person name="Hongo Y."/>
            <person name="Kimura K."/>
            <person name="Takaki Y."/>
            <person name="Yoshida Y."/>
            <person name="Baba S."/>
            <person name="Kobayashi G."/>
            <person name="Nagasaki K."/>
            <person name="Hano T."/>
            <person name="Tomaru Y."/>
        </authorList>
    </citation>
    <scope>NUCLEOTIDE SEQUENCE [LARGE SCALE GENOMIC DNA]</scope>
    <source>
        <strain evidence="2 3">NIES-3715</strain>
    </source>
</reference>
<evidence type="ECO:0008006" key="4">
    <source>
        <dbReference type="Google" id="ProtNLM"/>
    </source>
</evidence>
<dbReference type="GO" id="GO:0008418">
    <property type="term" value="F:protein-N-terminal asparagine amidohydrolase activity"/>
    <property type="evidence" value="ECO:0007669"/>
    <property type="project" value="InterPro"/>
</dbReference>
<dbReference type="InterPro" id="IPR026750">
    <property type="entry name" value="NTAN1"/>
</dbReference>
<keyword evidence="3" id="KW-1185">Reference proteome</keyword>
<proteinExistence type="predicted"/>
<accession>A0AAD3CDM4</accession>
<dbReference type="GO" id="GO:0005634">
    <property type="term" value="C:nucleus"/>
    <property type="evidence" value="ECO:0007669"/>
    <property type="project" value="TreeGrafter"/>
</dbReference>
<evidence type="ECO:0000256" key="1">
    <source>
        <dbReference type="SAM" id="MobiDB-lite"/>
    </source>
</evidence>
<dbReference type="PANTHER" id="PTHR12498:SF0">
    <property type="entry name" value="PROTEIN N-TERMINAL ASPARAGINE AMIDOHYDROLASE"/>
    <property type="match status" value="1"/>
</dbReference>
<dbReference type="AlphaFoldDB" id="A0AAD3CDM4"/>
<comment type="caution">
    <text evidence="2">The sequence shown here is derived from an EMBL/GenBank/DDBJ whole genome shotgun (WGS) entry which is preliminary data.</text>
</comment>
<evidence type="ECO:0000313" key="2">
    <source>
        <dbReference type="EMBL" id="GFH43633.1"/>
    </source>
</evidence>
<dbReference type="Proteomes" id="UP001054902">
    <property type="component" value="Unassembled WGS sequence"/>
</dbReference>
<dbReference type="GO" id="GO:0006511">
    <property type="term" value="P:ubiquitin-dependent protein catabolic process"/>
    <property type="evidence" value="ECO:0007669"/>
    <property type="project" value="TreeGrafter"/>
</dbReference>
<name>A0AAD3CDM4_9STRA</name>
<feature type="region of interest" description="Disordered" evidence="1">
    <location>
        <begin position="1"/>
        <end position="20"/>
    </location>
</feature>
<organism evidence="2 3">
    <name type="scientific">Chaetoceros tenuissimus</name>
    <dbReference type="NCBI Taxonomy" id="426638"/>
    <lineage>
        <taxon>Eukaryota</taxon>
        <taxon>Sar</taxon>
        <taxon>Stramenopiles</taxon>
        <taxon>Ochrophyta</taxon>
        <taxon>Bacillariophyta</taxon>
        <taxon>Coscinodiscophyceae</taxon>
        <taxon>Chaetocerotophycidae</taxon>
        <taxon>Chaetocerotales</taxon>
        <taxon>Chaetocerotaceae</taxon>
        <taxon>Chaetoceros</taxon>
    </lineage>
</organism>
<protein>
    <recommendedName>
        <fullName evidence="4">Protein N-terminal asparagine amidohydrolase</fullName>
    </recommendedName>
</protein>